<name>A0A3M9N9F2_9BACT</name>
<protein>
    <submittedName>
        <fullName evidence="1">Uncharacterized protein</fullName>
    </submittedName>
</protein>
<dbReference type="AlphaFoldDB" id="A0A3M9N9F2"/>
<gene>
    <name evidence="1" type="ORF">EFY79_16745</name>
</gene>
<sequence length="221" mass="25554">MKRLKSYDVPHKGLRNALSQVQFLASKTDYSSQNEVEQLYKLGEDVFKILTIHATDENEITLAELEQRCAGCSQHDIEDHEQIHLAQEKLEKLLAKLYSNSKAGQDVTEDGEEFYLAFSEFHGTYLEHTAEEERVTQPMLWKYFTDEELASHRGKIMAKNPPQTLLIWFRFVIPAQSHKERVGLFTGFKKMAPEPFFNEGMQVIKPVLTEKEFDELNKALA</sequence>
<dbReference type="RefSeq" id="WP_123121897.1">
    <property type="nucleotide sequence ID" value="NZ_RJJR01000015.1"/>
</dbReference>
<dbReference type="Proteomes" id="UP000267223">
    <property type="component" value="Unassembled WGS sequence"/>
</dbReference>
<comment type="caution">
    <text evidence="1">The sequence shown here is derived from an EMBL/GenBank/DDBJ whole genome shotgun (WGS) entry which is preliminary data.</text>
</comment>
<dbReference type="OrthoDB" id="5654170at2"/>
<evidence type="ECO:0000313" key="1">
    <source>
        <dbReference type="EMBL" id="RNI33957.1"/>
    </source>
</evidence>
<dbReference type="EMBL" id="RJJR01000015">
    <property type="protein sequence ID" value="RNI33957.1"/>
    <property type="molecule type" value="Genomic_DNA"/>
</dbReference>
<reference evidence="1 2" key="1">
    <citation type="submission" date="2018-11" db="EMBL/GenBank/DDBJ databases">
        <title>Draft genome sequence of Ferruginibacter sp. BO-59.</title>
        <authorList>
            <person name="Im W.T."/>
        </authorList>
    </citation>
    <scope>NUCLEOTIDE SEQUENCE [LARGE SCALE GENOMIC DNA]</scope>
    <source>
        <strain evidence="1 2">BO-59</strain>
    </source>
</reference>
<proteinExistence type="predicted"/>
<keyword evidence="2" id="KW-1185">Reference proteome</keyword>
<dbReference type="Gene3D" id="1.20.120.520">
    <property type="entry name" value="nmb1532 protein domain like"/>
    <property type="match status" value="1"/>
</dbReference>
<accession>A0A3M9N9F2</accession>
<organism evidence="1 2">
    <name type="scientific">Hanamia caeni</name>
    <dbReference type="NCBI Taxonomy" id="2294116"/>
    <lineage>
        <taxon>Bacteria</taxon>
        <taxon>Pseudomonadati</taxon>
        <taxon>Bacteroidota</taxon>
        <taxon>Chitinophagia</taxon>
        <taxon>Chitinophagales</taxon>
        <taxon>Chitinophagaceae</taxon>
        <taxon>Hanamia</taxon>
    </lineage>
</organism>
<evidence type="ECO:0000313" key="2">
    <source>
        <dbReference type="Proteomes" id="UP000267223"/>
    </source>
</evidence>